<dbReference type="AlphaFoldDB" id="A0A1E5RAI7"/>
<dbReference type="EMBL" id="LPNM01000008">
    <property type="protein sequence ID" value="OEJ83918.1"/>
    <property type="molecule type" value="Genomic_DNA"/>
</dbReference>
<feature type="transmembrane region" description="Helical" evidence="1">
    <location>
        <begin position="60"/>
        <end position="79"/>
    </location>
</feature>
<organism evidence="2 3">
    <name type="scientific">Hanseniaspora osmophila</name>
    <dbReference type="NCBI Taxonomy" id="56408"/>
    <lineage>
        <taxon>Eukaryota</taxon>
        <taxon>Fungi</taxon>
        <taxon>Dikarya</taxon>
        <taxon>Ascomycota</taxon>
        <taxon>Saccharomycotina</taxon>
        <taxon>Saccharomycetes</taxon>
        <taxon>Saccharomycodales</taxon>
        <taxon>Saccharomycodaceae</taxon>
        <taxon>Hanseniaspora</taxon>
    </lineage>
</organism>
<comment type="caution">
    <text evidence="2">The sequence shown here is derived from an EMBL/GenBank/DDBJ whole genome shotgun (WGS) entry which is preliminary data.</text>
</comment>
<keyword evidence="1" id="KW-1133">Transmembrane helix</keyword>
<keyword evidence="1" id="KW-0812">Transmembrane</keyword>
<gene>
    <name evidence="2" type="ORF">AWRI3579_g2574</name>
</gene>
<feature type="transmembrane region" description="Helical" evidence="1">
    <location>
        <begin position="114"/>
        <end position="134"/>
    </location>
</feature>
<accession>A0A1E5RAI7</accession>
<name>A0A1E5RAI7_9ASCO</name>
<dbReference type="Proteomes" id="UP000095728">
    <property type="component" value="Unassembled WGS sequence"/>
</dbReference>
<sequence length="187" mass="21891">MRARNIDKSVLDATREEYEMIDSDSVECDAEQDNTVMDTDAQEDLISDFRIKMMTSNKKYIKMLQIMIVSYILIILIVHPGKLKNKRNKTLSVQSSCISLLYLTGKYNTTKKQAMVFIIINFLLIGFLILKSFVSVENWKERLVVQIVYALPPLIFCSISQLFYYWSLDLEKNISKLIKQKYKYKTN</sequence>
<evidence type="ECO:0000313" key="2">
    <source>
        <dbReference type="EMBL" id="OEJ83918.1"/>
    </source>
</evidence>
<evidence type="ECO:0000256" key="1">
    <source>
        <dbReference type="SAM" id="Phobius"/>
    </source>
</evidence>
<keyword evidence="3" id="KW-1185">Reference proteome</keyword>
<reference evidence="3" key="1">
    <citation type="journal article" date="2016" name="Genome Announc.">
        <title>Genome sequences of three species of Hanseniaspora isolated from spontaneous wine fermentations.</title>
        <authorList>
            <person name="Sternes P.R."/>
            <person name="Lee D."/>
            <person name="Kutyna D.R."/>
            <person name="Borneman A.R."/>
        </authorList>
    </citation>
    <scope>NUCLEOTIDE SEQUENCE [LARGE SCALE GENOMIC DNA]</scope>
    <source>
        <strain evidence="3">AWRI3579</strain>
    </source>
</reference>
<protein>
    <submittedName>
        <fullName evidence="2">Uncharacterized protein</fullName>
    </submittedName>
</protein>
<proteinExistence type="predicted"/>
<dbReference type="InParanoid" id="A0A1E5RAI7"/>
<keyword evidence="1" id="KW-0472">Membrane</keyword>
<dbReference type="FunCoup" id="A0A1E5RAI7">
    <property type="interactions" value="52"/>
</dbReference>
<evidence type="ECO:0000313" key="3">
    <source>
        <dbReference type="Proteomes" id="UP000095728"/>
    </source>
</evidence>
<feature type="transmembrane region" description="Helical" evidence="1">
    <location>
        <begin position="146"/>
        <end position="166"/>
    </location>
</feature>